<keyword evidence="1" id="KW-1133">Transmembrane helix</keyword>
<organism evidence="2 3">
    <name type="scientific">Aspergillus lucknowensis</name>
    <dbReference type="NCBI Taxonomy" id="176173"/>
    <lineage>
        <taxon>Eukaryota</taxon>
        <taxon>Fungi</taxon>
        <taxon>Dikarya</taxon>
        <taxon>Ascomycota</taxon>
        <taxon>Pezizomycotina</taxon>
        <taxon>Eurotiomycetes</taxon>
        <taxon>Eurotiomycetidae</taxon>
        <taxon>Eurotiales</taxon>
        <taxon>Aspergillaceae</taxon>
        <taxon>Aspergillus</taxon>
        <taxon>Aspergillus subgen. Nidulantes</taxon>
    </lineage>
</organism>
<sequence length="148" mass="16711">MHSSREEEPSLDWTSFVLQYIRTPSILTNPRLQAFSHNISNHLDLCSPRLSNRWCANSSPAKVWPLVSASSSSPSCSYRRWWCSSPSLLSFSSSIRSFESLHSPFGYVATLTASLTVLTCWSFVTIIRFPGGPYCTIVYNDYDFNAQP</sequence>
<evidence type="ECO:0000313" key="3">
    <source>
        <dbReference type="Proteomes" id="UP001610432"/>
    </source>
</evidence>
<keyword evidence="3" id="KW-1185">Reference proteome</keyword>
<accession>A0ABR4LR65</accession>
<reference evidence="2 3" key="1">
    <citation type="submission" date="2024-07" db="EMBL/GenBank/DDBJ databases">
        <title>Section-level genome sequencing and comparative genomics of Aspergillus sections Usti and Cavernicolus.</title>
        <authorList>
            <consortium name="Lawrence Berkeley National Laboratory"/>
            <person name="Nybo J.L."/>
            <person name="Vesth T.C."/>
            <person name="Theobald S."/>
            <person name="Frisvad J.C."/>
            <person name="Larsen T.O."/>
            <person name="Kjaerboelling I."/>
            <person name="Rothschild-Mancinelli K."/>
            <person name="Lyhne E.K."/>
            <person name="Kogle M.E."/>
            <person name="Barry K."/>
            <person name="Clum A."/>
            <person name="Na H."/>
            <person name="Ledsgaard L."/>
            <person name="Lin J."/>
            <person name="Lipzen A."/>
            <person name="Kuo A."/>
            <person name="Riley R."/>
            <person name="Mondo S."/>
            <person name="Labutti K."/>
            <person name="Haridas S."/>
            <person name="Pangalinan J."/>
            <person name="Salamov A.A."/>
            <person name="Simmons B.A."/>
            <person name="Magnuson J.K."/>
            <person name="Chen J."/>
            <person name="Drula E."/>
            <person name="Henrissat B."/>
            <person name="Wiebenga A."/>
            <person name="Lubbers R.J."/>
            <person name="Gomes A.C."/>
            <person name="Macurrencykelacurrency M.R."/>
            <person name="Stajich J."/>
            <person name="Grigoriev I.V."/>
            <person name="Mortensen U.H."/>
            <person name="De Vries R.P."/>
            <person name="Baker S.E."/>
            <person name="Andersen M.R."/>
        </authorList>
    </citation>
    <scope>NUCLEOTIDE SEQUENCE [LARGE SCALE GENOMIC DNA]</scope>
    <source>
        <strain evidence="2 3">CBS 449.75</strain>
    </source>
</reference>
<dbReference type="Proteomes" id="UP001610432">
    <property type="component" value="Unassembled WGS sequence"/>
</dbReference>
<dbReference type="RefSeq" id="XP_070885930.1">
    <property type="nucleotide sequence ID" value="XM_071024431.1"/>
</dbReference>
<keyword evidence="1" id="KW-0472">Membrane</keyword>
<evidence type="ECO:0000313" key="2">
    <source>
        <dbReference type="EMBL" id="KAL2866951.1"/>
    </source>
</evidence>
<gene>
    <name evidence="2" type="ORF">BJX67DRAFT_120854</name>
</gene>
<dbReference type="GeneID" id="98139503"/>
<comment type="caution">
    <text evidence="2">The sequence shown here is derived from an EMBL/GenBank/DDBJ whole genome shotgun (WGS) entry which is preliminary data.</text>
</comment>
<name>A0ABR4LR65_9EURO</name>
<dbReference type="EMBL" id="JBFXLQ010000022">
    <property type="protein sequence ID" value="KAL2866951.1"/>
    <property type="molecule type" value="Genomic_DNA"/>
</dbReference>
<evidence type="ECO:0000256" key="1">
    <source>
        <dbReference type="SAM" id="Phobius"/>
    </source>
</evidence>
<feature type="transmembrane region" description="Helical" evidence="1">
    <location>
        <begin position="105"/>
        <end position="124"/>
    </location>
</feature>
<proteinExistence type="predicted"/>
<protein>
    <submittedName>
        <fullName evidence="2">Uncharacterized protein</fullName>
    </submittedName>
</protein>
<keyword evidence="1" id="KW-0812">Transmembrane</keyword>